<dbReference type="Proteomes" id="UP000887568">
    <property type="component" value="Unplaced"/>
</dbReference>
<dbReference type="AlphaFoldDB" id="A0A913ZPM5"/>
<dbReference type="RefSeq" id="XP_038053319.1">
    <property type="nucleotide sequence ID" value="XM_038197391.1"/>
</dbReference>
<keyword evidence="2" id="KW-1185">Reference proteome</keyword>
<proteinExistence type="predicted"/>
<dbReference type="Gene3D" id="3.90.1720.10">
    <property type="entry name" value="endopeptidase domain like (from Nostoc punctiforme)"/>
    <property type="match status" value="1"/>
</dbReference>
<sequence>MGLRNSVLKNGEQHSVTKHQWYREKNITDLNWLVHLLDILELELSNEPPHYKLLLVIGRFELENDLEVAYIISGRDDPESIVFYTASLREVIADRRVRIYDETDRSTHILKARNRYDEAIDSIMFRVMGRFLGNKSVEPLISSLVEEIPRLSGETVEDIQSLVTNLVEVALRLLIGLASQGFKDQAERNKEKVTSWFDKNHIIESELRACDRLEFSRLFYNHWGMFLGKLGDRVLVLHFSTAGSGKKYSIKKTSGLGSSAMDKPAYRIDSIKKPLSNRRMRINNRLVSAG</sequence>
<dbReference type="GeneID" id="119725807"/>
<evidence type="ECO:0000313" key="1">
    <source>
        <dbReference type="EnsemblMetazoa" id="XP_038053319.1"/>
    </source>
</evidence>
<protein>
    <submittedName>
        <fullName evidence="1">Uncharacterized protein</fullName>
    </submittedName>
</protein>
<evidence type="ECO:0000313" key="2">
    <source>
        <dbReference type="Proteomes" id="UP000887568"/>
    </source>
</evidence>
<dbReference type="EnsemblMetazoa" id="XM_038197391.1">
    <property type="protein sequence ID" value="XP_038053319.1"/>
    <property type="gene ID" value="LOC119725807"/>
</dbReference>
<accession>A0A913ZPM5</accession>
<organism evidence="1 2">
    <name type="scientific">Patiria miniata</name>
    <name type="common">Bat star</name>
    <name type="synonym">Asterina miniata</name>
    <dbReference type="NCBI Taxonomy" id="46514"/>
    <lineage>
        <taxon>Eukaryota</taxon>
        <taxon>Metazoa</taxon>
        <taxon>Echinodermata</taxon>
        <taxon>Eleutherozoa</taxon>
        <taxon>Asterozoa</taxon>
        <taxon>Asteroidea</taxon>
        <taxon>Valvatacea</taxon>
        <taxon>Valvatida</taxon>
        <taxon>Asterinidae</taxon>
        <taxon>Patiria</taxon>
    </lineage>
</organism>
<dbReference type="OMA" id="NCERWAD"/>
<reference evidence="1" key="1">
    <citation type="submission" date="2022-11" db="UniProtKB">
        <authorList>
            <consortium name="EnsemblMetazoa"/>
        </authorList>
    </citation>
    <scope>IDENTIFICATION</scope>
</reference>
<name>A0A913ZPM5_PATMI</name>